<dbReference type="PANTHER" id="PTHR31360">
    <property type="match status" value="1"/>
</dbReference>
<dbReference type="EMBL" id="RYFG02000024">
    <property type="protein sequence ID" value="TRX00926.1"/>
    <property type="molecule type" value="Genomic_DNA"/>
</dbReference>
<dbReference type="Pfam" id="PF06884">
    <property type="entry name" value="DUF1264"/>
    <property type="match status" value="1"/>
</dbReference>
<sequence length="257" mass="28630">MLTACEPTVEPSLQPQGQQKTAKTEMLEAGAAILQPNSPLKSLNIYLDGFHASKEQPTHQMEAHHFCHQVNEDFAQCALFDGNTRQANLIGIEYIISGTLFESLPEVEKQYWHPHNYEILSGYLTAPGIPEMAEKELMKGKMNSYGKTWHVWNSAPFGKTGDKIPLGEPSLEWSFNHDGEALPGLIEQRDLQLKTITSEQRHKRAELNALAKPQAGVDAIKGKFPWPATPLPGVTDKNAEPKSSIEQETSDVYISIR</sequence>
<feature type="region of interest" description="Disordered" evidence="1">
    <location>
        <begin position="1"/>
        <end position="20"/>
    </location>
</feature>
<keyword evidence="3" id="KW-1185">Reference proteome</keyword>
<dbReference type="Proteomes" id="UP000733744">
    <property type="component" value="Unassembled WGS sequence"/>
</dbReference>
<dbReference type="PANTHER" id="PTHR31360:SF0">
    <property type="entry name" value="OIL BODY-ASSOCIATED PROTEIN 1B"/>
    <property type="match status" value="1"/>
</dbReference>
<reference evidence="2 3" key="1">
    <citation type="journal article" date="2019" name="Antonie Van Leeuwenhoek">
        <title>Description of 'Ca. Methylobacter oryzae' KRF1, a novel species from the environmentally important Methylobacter clade 2.</title>
        <authorList>
            <person name="Khatri K."/>
            <person name="Mohite J.A."/>
            <person name="Pandit P.S."/>
            <person name="Bahulikar R."/>
            <person name="Rahalkar M.C."/>
        </authorList>
    </citation>
    <scope>NUCLEOTIDE SEQUENCE [LARGE SCALE GENOMIC DNA]</scope>
    <source>
        <strain evidence="2 3">KRF1</strain>
    </source>
</reference>
<evidence type="ECO:0000256" key="1">
    <source>
        <dbReference type="SAM" id="MobiDB-lite"/>
    </source>
</evidence>
<protein>
    <submittedName>
        <fullName evidence="2">DUF1264 domain-containing protein</fullName>
    </submittedName>
</protein>
<feature type="region of interest" description="Disordered" evidence="1">
    <location>
        <begin position="227"/>
        <end position="257"/>
    </location>
</feature>
<gene>
    <name evidence="2" type="ORF">EKO24_004665</name>
</gene>
<dbReference type="InterPro" id="IPR010686">
    <property type="entry name" value="OBAP-like"/>
</dbReference>
<feature type="compositionally biased region" description="Polar residues" evidence="1">
    <location>
        <begin position="246"/>
        <end position="257"/>
    </location>
</feature>
<proteinExistence type="predicted"/>
<accession>A0ABY3CEB9</accession>
<comment type="caution">
    <text evidence="2">The sequence shown here is derived from an EMBL/GenBank/DDBJ whole genome shotgun (WGS) entry which is preliminary data.</text>
</comment>
<evidence type="ECO:0000313" key="2">
    <source>
        <dbReference type="EMBL" id="TRX00926.1"/>
    </source>
</evidence>
<feature type="compositionally biased region" description="Polar residues" evidence="1">
    <location>
        <begin position="11"/>
        <end position="20"/>
    </location>
</feature>
<name>A0ABY3CEB9_9GAMM</name>
<evidence type="ECO:0000313" key="3">
    <source>
        <dbReference type="Proteomes" id="UP000733744"/>
    </source>
</evidence>
<organism evidence="2 3">
    <name type="scientific">Candidatus Methylobacter oryzae</name>
    <dbReference type="NCBI Taxonomy" id="2497749"/>
    <lineage>
        <taxon>Bacteria</taxon>
        <taxon>Pseudomonadati</taxon>
        <taxon>Pseudomonadota</taxon>
        <taxon>Gammaproteobacteria</taxon>
        <taxon>Methylococcales</taxon>
        <taxon>Methylococcaceae</taxon>
        <taxon>Methylobacter</taxon>
    </lineage>
</organism>